<keyword evidence="6" id="KW-0413">Isomerase</keyword>
<evidence type="ECO:0000313" key="6">
    <source>
        <dbReference type="EMBL" id="GLH69803.1"/>
    </source>
</evidence>
<gene>
    <name evidence="6" type="primary">hisA_2</name>
    <name evidence="6" type="ORF">GETHPA_13360</name>
</gene>
<evidence type="ECO:0000256" key="2">
    <source>
        <dbReference type="ARBA" id="ARBA00022605"/>
    </source>
</evidence>
<evidence type="ECO:0000256" key="3">
    <source>
        <dbReference type="ARBA" id="ARBA00023102"/>
    </source>
</evidence>
<keyword evidence="2 5" id="KW-0028">Amino-acid biosynthesis</keyword>
<dbReference type="EMBL" id="BSDD01000002">
    <property type="protein sequence ID" value="GLH69803.1"/>
    <property type="molecule type" value="Genomic_DNA"/>
</dbReference>
<proteinExistence type="inferred from homology"/>
<keyword evidence="3 5" id="KW-0368">Histidine biosynthesis</keyword>
<evidence type="ECO:0000313" key="7">
    <source>
        <dbReference type="Proteomes" id="UP001165089"/>
    </source>
</evidence>
<evidence type="ECO:0000256" key="1">
    <source>
        <dbReference type="ARBA" id="ARBA00009667"/>
    </source>
</evidence>
<sequence>MKIYPTLNLQHGLVVPAGQAGPIAVAPLELVAWMLDEGACRLALVDVDAAHGTGNNREVIAQILQICRTQGRKVCIQVAGGVRSSDQAQFFIDHGATWLVVGTILHKSPMVVEQLVARFQSHLTAGVDARGGRVHRSGWVDATGLSAVEVATRARDYGFKRLLFVDIPEEVDADPDFETARLLSTATGLPLIMGGSITRPEHLDRLHAQQGLKGALVDALLFRGNARLMAFLQTACA</sequence>
<dbReference type="Proteomes" id="UP001165089">
    <property type="component" value="Unassembled WGS sequence"/>
</dbReference>
<dbReference type="PANTHER" id="PTHR43090">
    <property type="entry name" value="1-(5-PHOSPHORIBOSYL)-5-[(5-PHOSPHORIBOSYLAMINO)METHYLIDENEAMINO] IMIDAZOLE-4-CARBOXAMIDE ISOMERASE"/>
    <property type="match status" value="1"/>
</dbReference>
<dbReference type="InterPro" id="IPR044524">
    <property type="entry name" value="Isoase_HisA-like"/>
</dbReference>
<dbReference type="SUPFAM" id="SSF51366">
    <property type="entry name" value="Ribulose-phoshate binding barrel"/>
    <property type="match status" value="1"/>
</dbReference>
<dbReference type="GO" id="GO:0016853">
    <property type="term" value="F:isomerase activity"/>
    <property type="evidence" value="ECO:0007669"/>
    <property type="project" value="UniProtKB-KW"/>
</dbReference>
<reference evidence="6 7" key="1">
    <citation type="journal article" date="2023" name="Antonie Van Leeuwenhoek">
        <title>Mesoterricola silvestris gen. nov., sp. nov., Mesoterricola sediminis sp. nov., Geothrix oryzae sp. nov., Geothrix edaphica sp. nov., Geothrix rubra sp. nov., and Geothrix limicola sp. nov., six novel members of Acidobacteriota isolated from soils.</title>
        <authorList>
            <person name="Itoh H."/>
            <person name="Sugisawa Y."/>
            <person name="Mise K."/>
            <person name="Xu Z."/>
            <person name="Kuniyasu M."/>
            <person name="Ushijima N."/>
            <person name="Kawano K."/>
            <person name="Kobayashi E."/>
            <person name="Shiratori Y."/>
            <person name="Masuda Y."/>
            <person name="Senoo K."/>
        </authorList>
    </citation>
    <scope>NUCLEOTIDE SEQUENCE [LARGE SCALE GENOMIC DNA]</scope>
    <source>
        <strain evidence="6 7">Red803</strain>
    </source>
</reference>
<evidence type="ECO:0000256" key="4">
    <source>
        <dbReference type="ARBA" id="ARBA00029440"/>
    </source>
</evidence>
<organism evidence="6 7">
    <name type="scientific">Geothrix rubra</name>
    <dbReference type="NCBI Taxonomy" id="2927977"/>
    <lineage>
        <taxon>Bacteria</taxon>
        <taxon>Pseudomonadati</taxon>
        <taxon>Acidobacteriota</taxon>
        <taxon>Holophagae</taxon>
        <taxon>Holophagales</taxon>
        <taxon>Holophagaceae</taxon>
        <taxon>Geothrix</taxon>
    </lineage>
</organism>
<dbReference type="PANTHER" id="PTHR43090:SF2">
    <property type="entry name" value="1-(5-PHOSPHORIBOSYL)-5-[(5-PHOSPHORIBOSYLAMINO)METHYLIDENEAMINO] IMIDAZOLE-4-CARBOXAMIDE ISOMERASE"/>
    <property type="match status" value="1"/>
</dbReference>
<dbReference type="InterPro" id="IPR013785">
    <property type="entry name" value="Aldolase_TIM"/>
</dbReference>
<comment type="similarity">
    <text evidence="1 5">Belongs to the HisA/HisF family.</text>
</comment>
<comment type="pathway">
    <text evidence="4">Amino-acid biosynthesis.</text>
</comment>
<accession>A0ABQ5Q522</accession>
<keyword evidence="7" id="KW-1185">Reference proteome</keyword>
<dbReference type="Pfam" id="PF00977">
    <property type="entry name" value="His_biosynth"/>
    <property type="match status" value="1"/>
</dbReference>
<dbReference type="InterPro" id="IPR006062">
    <property type="entry name" value="His_biosynth"/>
</dbReference>
<comment type="caution">
    <text evidence="6">The sequence shown here is derived from an EMBL/GenBank/DDBJ whole genome shotgun (WGS) entry which is preliminary data.</text>
</comment>
<dbReference type="RefSeq" id="WP_285723862.1">
    <property type="nucleotide sequence ID" value="NZ_BSDD01000002.1"/>
</dbReference>
<name>A0ABQ5Q522_9BACT</name>
<protein>
    <submittedName>
        <fullName evidence="6">1-(5-phosphoribosyl)-5-[(5-phosphoribosylamino) methylideneamino] imidazole-4-carboxamide isomerase</fullName>
    </submittedName>
</protein>
<dbReference type="Gene3D" id="3.20.20.70">
    <property type="entry name" value="Aldolase class I"/>
    <property type="match status" value="1"/>
</dbReference>
<evidence type="ECO:0000256" key="5">
    <source>
        <dbReference type="RuleBase" id="RU003657"/>
    </source>
</evidence>
<dbReference type="InterPro" id="IPR011060">
    <property type="entry name" value="RibuloseP-bd_barrel"/>
</dbReference>